<evidence type="ECO:0000256" key="5">
    <source>
        <dbReference type="SAM" id="Phobius"/>
    </source>
</evidence>
<feature type="transmembrane region" description="Helical" evidence="5">
    <location>
        <begin position="77"/>
        <end position="102"/>
    </location>
</feature>
<dbReference type="Gene3D" id="1.20.1250.20">
    <property type="entry name" value="MFS general substrate transporter like domains"/>
    <property type="match status" value="1"/>
</dbReference>
<feature type="transmembrane region" description="Helical" evidence="5">
    <location>
        <begin position="168"/>
        <end position="187"/>
    </location>
</feature>
<dbReference type="AlphaFoldDB" id="A0A6G8PT13"/>
<keyword evidence="2 5" id="KW-0812">Transmembrane</keyword>
<evidence type="ECO:0000259" key="6">
    <source>
        <dbReference type="PROSITE" id="PS50850"/>
    </source>
</evidence>
<evidence type="ECO:0000256" key="2">
    <source>
        <dbReference type="ARBA" id="ARBA00022692"/>
    </source>
</evidence>
<dbReference type="InterPro" id="IPR036259">
    <property type="entry name" value="MFS_trans_sf"/>
</dbReference>
<feature type="transmembrane region" description="Helical" evidence="5">
    <location>
        <begin position="199"/>
        <end position="217"/>
    </location>
</feature>
<dbReference type="SUPFAM" id="SSF103473">
    <property type="entry name" value="MFS general substrate transporter"/>
    <property type="match status" value="2"/>
</dbReference>
<feature type="domain" description="Major facilitator superfamily (MFS) profile" evidence="6">
    <location>
        <begin position="11"/>
        <end position="457"/>
    </location>
</feature>
<evidence type="ECO:0000256" key="3">
    <source>
        <dbReference type="ARBA" id="ARBA00022989"/>
    </source>
</evidence>
<feature type="transmembrane region" description="Helical" evidence="5">
    <location>
        <begin position="258"/>
        <end position="285"/>
    </location>
</feature>
<organism evidence="7 8">
    <name type="scientific">Rubrobacter marinus</name>
    <dbReference type="NCBI Taxonomy" id="2653852"/>
    <lineage>
        <taxon>Bacteria</taxon>
        <taxon>Bacillati</taxon>
        <taxon>Actinomycetota</taxon>
        <taxon>Rubrobacteria</taxon>
        <taxon>Rubrobacterales</taxon>
        <taxon>Rubrobacteraceae</taxon>
        <taxon>Rubrobacter</taxon>
    </lineage>
</organism>
<evidence type="ECO:0000256" key="1">
    <source>
        <dbReference type="ARBA" id="ARBA00004651"/>
    </source>
</evidence>
<feature type="transmembrane region" description="Helical" evidence="5">
    <location>
        <begin position="50"/>
        <end position="68"/>
    </location>
</feature>
<protein>
    <submittedName>
        <fullName evidence="7">MFS transporter</fullName>
    </submittedName>
</protein>
<feature type="transmembrane region" description="Helical" evidence="5">
    <location>
        <begin position="406"/>
        <end position="427"/>
    </location>
</feature>
<comment type="subcellular location">
    <subcellularLocation>
        <location evidence="1">Cell membrane</location>
        <topology evidence="1">Multi-pass membrane protein</topology>
    </subcellularLocation>
</comment>
<keyword evidence="4 5" id="KW-0472">Membrane</keyword>
<accession>A0A6G8PT13</accession>
<evidence type="ECO:0000313" key="7">
    <source>
        <dbReference type="EMBL" id="QIN77337.1"/>
    </source>
</evidence>
<dbReference type="EMBL" id="CP045121">
    <property type="protein sequence ID" value="QIN77337.1"/>
    <property type="molecule type" value="Genomic_DNA"/>
</dbReference>
<dbReference type="Gene3D" id="1.20.1720.10">
    <property type="entry name" value="Multidrug resistance protein D"/>
    <property type="match status" value="1"/>
</dbReference>
<dbReference type="InterPro" id="IPR020846">
    <property type="entry name" value="MFS_dom"/>
</dbReference>
<feature type="transmembrane region" description="Helical" evidence="5">
    <location>
        <begin position="297"/>
        <end position="322"/>
    </location>
</feature>
<evidence type="ECO:0000313" key="8">
    <source>
        <dbReference type="Proteomes" id="UP000502706"/>
    </source>
</evidence>
<dbReference type="Proteomes" id="UP000502706">
    <property type="component" value="Chromosome"/>
</dbReference>
<feature type="transmembrane region" description="Helical" evidence="5">
    <location>
        <begin position="223"/>
        <end position="246"/>
    </location>
</feature>
<feature type="transmembrane region" description="Helical" evidence="5">
    <location>
        <begin position="139"/>
        <end position="162"/>
    </location>
</feature>
<dbReference type="InterPro" id="IPR011701">
    <property type="entry name" value="MFS"/>
</dbReference>
<keyword evidence="8" id="KW-1185">Reference proteome</keyword>
<name>A0A6G8PT13_9ACTN</name>
<dbReference type="RefSeq" id="WP_166395014.1">
    <property type="nucleotide sequence ID" value="NZ_CP045121.1"/>
</dbReference>
<proteinExistence type="predicted"/>
<evidence type="ECO:0000256" key="4">
    <source>
        <dbReference type="ARBA" id="ARBA00023136"/>
    </source>
</evidence>
<dbReference type="PROSITE" id="PS50850">
    <property type="entry name" value="MFS"/>
    <property type="match status" value="1"/>
</dbReference>
<keyword evidence="3 5" id="KW-1133">Transmembrane helix</keyword>
<dbReference type="GO" id="GO:0005886">
    <property type="term" value="C:plasma membrane"/>
    <property type="evidence" value="ECO:0007669"/>
    <property type="project" value="UniProtKB-SubCell"/>
</dbReference>
<dbReference type="PANTHER" id="PTHR42718">
    <property type="entry name" value="MAJOR FACILITATOR SUPERFAMILY MULTIDRUG TRANSPORTER MFSC"/>
    <property type="match status" value="1"/>
</dbReference>
<dbReference type="Pfam" id="PF07690">
    <property type="entry name" value="MFS_1"/>
    <property type="match status" value="1"/>
</dbReference>
<dbReference type="CDD" id="cd17321">
    <property type="entry name" value="MFS_MMR_MDR_like"/>
    <property type="match status" value="1"/>
</dbReference>
<dbReference type="GO" id="GO:0022857">
    <property type="term" value="F:transmembrane transporter activity"/>
    <property type="evidence" value="ECO:0007669"/>
    <property type="project" value="InterPro"/>
</dbReference>
<feature type="transmembrane region" description="Helical" evidence="5">
    <location>
        <begin position="334"/>
        <end position="354"/>
    </location>
</feature>
<feature type="transmembrane region" description="Helical" evidence="5">
    <location>
        <begin position="366"/>
        <end position="385"/>
    </location>
</feature>
<dbReference type="KEGG" id="rmar:GBA65_01085"/>
<dbReference type="PRINTS" id="PR01036">
    <property type="entry name" value="TCRTETB"/>
</dbReference>
<feature type="transmembrane region" description="Helical" evidence="5">
    <location>
        <begin position="433"/>
        <end position="453"/>
    </location>
</feature>
<feature type="transmembrane region" description="Helical" evidence="5">
    <location>
        <begin position="108"/>
        <end position="127"/>
    </location>
</feature>
<gene>
    <name evidence="7" type="ORF">GBA65_01085</name>
</gene>
<sequence length="471" mass="46956">MRDGDRMKKLVLLASCLGFFVAILRATSVNTALPAIRADLGGGLSGLQWVLNGYTLVFASLLLTAGALSDRLGARRVLLWGLGLFALASGLSALAPTLAVLIPLQALLGVGGALVVPATLALISAAFREPAERARAVGLWSATAGLGVAMGPLLGGLLAGSLGWRSVFGLNVALVVVVAALAVRFVPRSALVPGRGVDLAGQALGILALGSLTYALIEAGGRGWGGTSVLLAFAVFAVCAPAFVLVERRLERRGASPMLPLGLFGNATFSAGTFAGASLTFSVYGQLFLLSLFFGEVLGYGAVATGLAFLPLAFVTFGASVVSGRLVARLGLRTPLVAGLGLAGVGSLLLVLAGEDVSYAALLPNLLLVGAGGGLILPPATAAVVSSAPVERAGIASAIVNASRQASGVLGVALLGSLVAGEGGAAFAEGLRLAGIICALVLLAGAAVSLLYVRAPRKEAASEEAPARAAP</sequence>
<dbReference type="PANTHER" id="PTHR42718:SF42">
    <property type="entry name" value="EXPORT PROTEIN"/>
    <property type="match status" value="1"/>
</dbReference>
<reference evidence="7 8" key="1">
    <citation type="submission" date="2019-10" db="EMBL/GenBank/DDBJ databases">
        <title>Rubrobacter sp nov SCSIO 52915 isolated from a deep-sea sediment in the South China Sea.</title>
        <authorList>
            <person name="Chen R.W."/>
        </authorList>
    </citation>
    <scope>NUCLEOTIDE SEQUENCE [LARGE SCALE GENOMIC DNA]</scope>
    <source>
        <strain evidence="7 8">SCSIO 52915</strain>
    </source>
</reference>